<evidence type="ECO:0000313" key="1">
    <source>
        <dbReference type="EMBL" id="WBA15748.1"/>
    </source>
</evidence>
<reference evidence="2" key="1">
    <citation type="submission" date="2022-09" db="EMBL/GenBank/DDBJ databases">
        <authorList>
            <person name="Li Z.-J."/>
        </authorList>
    </citation>
    <scope>NUCLEOTIDE SEQUENCE</scope>
    <source>
        <strain evidence="2">TGB10</strain>
    </source>
</reference>
<evidence type="ECO:0008006" key="4">
    <source>
        <dbReference type="Google" id="ProtNLM"/>
    </source>
</evidence>
<dbReference type="Proteomes" id="UP001164676">
    <property type="component" value="Chromosome"/>
</dbReference>
<name>A0ABY7LGM9_9GAMM</name>
<evidence type="ECO:0000313" key="2">
    <source>
        <dbReference type="EMBL" id="WBA15762.1"/>
    </source>
</evidence>
<dbReference type="EMBL" id="CP114584">
    <property type="protein sequence ID" value="WBA15762.1"/>
    <property type="molecule type" value="Genomic_DNA"/>
</dbReference>
<accession>A0ABY7LGM9</accession>
<dbReference type="RefSeq" id="WP_269598334.1">
    <property type="nucleotide sequence ID" value="NZ_CP114584.1"/>
</dbReference>
<organism evidence="2 3">
    <name type="scientific">Salinivibrio proteolyticus</name>
    <dbReference type="NCBI Taxonomy" id="334715"/>
    <lineage>
        <taxon>Bacteria</taxon>
        <taxon>Pseudomonadati</taxon>
        <taxon>Pseudomonadota</taxon>
        <taxon>Gammaproteobacteria</taxon>
        <taxon>Vibrionales</taxon>
        <taxon>Vibrionaceae</taxon>
        <taxon>Salinivibrio</taxon>
    </lineage>
</organism>
<evidence type="ECO:0000313" key="3">
    <source>
        <dbReference type="Proteomes" id="UP001164676"/>
    </source>
</evidence>
<protein>
    <recommendedName>
        <fullName evidence="4">HEPN AbiU2-like domain-containing protein</fullName>
    </recommendedName>
</protein>
<sequence>MDTFEKRVYAGEIKKQCQFCLAAIQYLNNALQQVGNRDIKSEERTFFHSEVFRQMHSLLTHASNVSRMFWPPTPKQKKNETDENFEKRLLSIDKVVRGRVLKSAFGVDDSNPLKNRALRDHLEHYDERLDHWRNNSTNKNIVSDTIGPPNAIVGLDATDMMRWFDPTRNIFMFRGEEYDIQSIATAIDNILSIAVNLEKVLWEQ</sequence>
<keyword evidence="3" id="KW-1185">Reference proteome</keyword>
<gene>
    <name evidence="1" type="ORF">N7E60_05630</name>
    <name evidence="2" type="ORF">N7E60_05705</name>
</gene>
<proteinExistence type="predicted"/>
<dbReference type="EMBL" id="CP114584">
    <property type="protein sequence ID" value="WBA15748.1"/>
    <property type="molecule type" value="Genomic_DNA"/>
</dbReference>